<dbReference type="AlphaFoldDB" id="A0A346XSG6"/>
<name>A0A346XSG6_9ACTN</name>
<proteinExistence type="predicted"/>
<dbReference type="RefSeq" id="WP_114590011.1">
    <property type="nucleotide sequence ID" value="NZ_CP031165.1"/>
</dbReference>
<dbReference type="Proteomes" id="UP000264006">
    <property type="component" value="Chromosome"/>
</dbReference>
<accession>A0A346XSG6</accession>
<keyword evidence="2" id="KW-1185">Reference proteome</keyword>
<dbReference type="EMBL" id="CP031165">
    <property type="protein sequence ID" value="AXV05163.1"/>
    <property type="molecule type" value="Genomic_DNA"/>
</dbReference>
<dbReference type="OrthoDB" id="5243092at2"/>
<gene>
    <name evidence="1" type="ORF">DVS28_a0456</name>
</gene>
<organism evidence="1 2">
    <name type="scientific">Euzebya pacifica</name>
    <dbReference type="NCBI Taxonomy" id="1608957"/>
    <lineage>
        <taxon>Bacteria</taxon>
        <taxon>Bacillati</taxon>
        <taxon>Actinomycetota</taxon>
        <taxon>Nitriliruptoria</taxon>
        <taxon>Euzebyales</taxon>
    </lineage>
</organism>
<protein>
    <submittedName>
        <fullName evidence="1">Uncharacterized protein</fullName>
    </submittedName>
</protein>
<sequence length="159" mass="17095">MADLAKKILKHAAETLEPGEQVLETAIVTPRGAMARQAVAGGVGGVVGLGVAAAMDKKRRDIAPEAPEGTWADQFPKRKVFLSVTDRRLVVHAFGEMMGRPKELLGWVPREVVHAVQMEKAKLAHKGTLWFSDGSAYEIDVARAGGEPDRLGRALGLHP</sequence>
<reference evidence="1 2" key="1">
    <citation type="submission" date="2018-09" db="EMBL/GenBank/DDBJ databases">
        <title>Complete genome sequence of Euzebya sp. DY32-46 isolated from seawater of Pacific Ocean.</title>
        <authorList>
            <person name="Xu L."/>
            <person name="Wu Y.-H."/>
            <person name="Xu X.-W."/>
        </authorList>
    </citation>
    <scope>NUCLEOTIDE SEQUENCE [LARGE SCALE GENOMIC DNA]</scope>
    <source>
        <strain evidence="1 2">DY32-46</strain>
    </source>
</reference>
<dbReference type="KEGG" id="euz:DVS28_a0456"/>
<evidence type="ECO:0000313" key="2">
    <source>
        <dbReference type="Proteomes" id="UP000264006"/>
    </source>
</evidence>
<evidence type="ECO:0000313" key="1">
    <source>
        <dbReference type="EMBL" id="AXV05163.1"/>
    </source>
</evidence>